<comment type="caution">
    <text evidence="2">The sequence shown here is derived from an EMBL/GenBank/DDBJ whole genome shotgun (WGS) entry which is preliminary data.</text>
</comment>
<evidence type="ECO:0000313" key="3">
    <source>
        <dbReference type="Proteomes" id="UP000294604"/>
    </source>
</evidence>
<accession>A0A4V3I1I4</accession>
<gene>
    <name evidence="2" type="ORF">CCUG60884_03125</name>
</gene>
<evidence type="ECO:0000256" key="1">
    <source>
        <dbReference type="SAM" id="MobiDB-lite"/>
    </source>
</evidence>
<dbReference type="EMBL" id="PECL01000010">
    <property type="protein sequence ID" value="TEA02001.1"/>
    <property type="molecule type" value="Genomic_DNA"/>
</dbReference>
<feature type="region of interest" description="Disordered" evidence="1">
    <location>
        <begin position="14"/>
        <end position="44"/>
    </location>
</feature>
<proteinExistence type="predicted"/>
<protein>
    <submittedName>
        <fullName evidence="2">Uncharacterized protein</fullName>
    </submittedName>
</protein>
<evidence type="ECO:0000313" key="2">
    <source>
        <dbReference type="EMBL" id="TEA02001.1"/>
    </source>
</evidence>
<dbReference type="AlphaFoldDB" id="A0A4V3I1I4"/>
<dbReference type="Proteomes" id="UP000294604">
    <property type="component" value="Unassembled WGS sequence"/>
</dbReference>
<reference evidence="2 3" key="1">
    <citation type="journal article" date="2019" name="Sci. Rep.">
        <title>Extended insight into the Mycobacterium chelonae-abscessus complex through whole genome sequencing of Mycobacterium salmoniphilum outbreak and Mycobacterium salmoniphilum-like strains.</title>
        <authorList>
            <person name="Behra P.R.K."/>
            <person name="Das S."/>
            <person name="Pettersson B.M.F."/>
            <person name="Shirreff L."/>
            <person name="DuCote T."/>
            <person name="Jacobsson K.G."/>
            <person name="Ennis D.G."/>
            <person name="Kirsebom L.A."/>
        </authorList>
    </citation>
    <scope>NUCLEOTIDE SEQUENCE [LARGE SCALE GENOMIC DNA]</scope>
    <source>
        <strain evidence="2 3">CCUG 60884</strain>
    </source>
</reference>
<sequence length="44" mass="4623">MGYPRLDQDIAVIGGDGADDMPKQKCANDSDIGDTVGQQGRASR</sequence>
<organism evidence="2 3">
    <name type="scientific">Mycobacteroides salmoniphilum</name>
    <dbReference type="NCBI Taxonomy" id="404941"/>
    <lineage>
        <taxon>Bacteria</taxon>
        <taxon>Bacillati</taxon>
        <taxon>Actinomycetota</taxon>
        <taxon>Actinomycetes</taxon>
        <taxon>Mycobacteriales</taxon>
        <taxon>Mycobacteriaceae</taxon>
        <taxon>Mycobacteroides</taxon>
    </lineage>
</organism>
<name>A0A4V3I1I4_9MYCO</name>